<evidence type="ECO:0008006" key="4">
    <source>
        <dbReference type="Google" id="ProtNLM"/>
    </source>
</evidence>
<name>X7EFC9_9RHOB</name>
<proteinExistence type="predicted"/>
<comment type="caution">
    <text evidence="2">The sequence shown here is derived from an EMBL/GenBank/DDBJ whole genome shotgun (WGS) entry which is preliminary data.</text>
</comment>
<keyword evidence="3" id="KW-1185">Reference proteome</keyword>
<keyword evidence="1" id="KW-0472">Membrane</keyword>
<reference evidence="2 3" key="1">
    <citation type="submission" date="2014-01" db="EMBL/GenBank/DDBJ databases">
        <title>Roseivivax halodurans JCM 10272 Genome Sequencing.</title>
        <authorList>
            <person name="Lai Q."/>
            <person name="Li G."/>
            <person name="Shao Z."/>
        </authorList>
    </citation>
    <scope>NUCLEOTIDE SEQUENCE [LARGE SCALE GENOMIC DNA]</scope>
    <source>
        <strain evidence="2 3">JCM 10272</strain>
    </source>
</reference>
<dbReference type="STRING" id="1449350.OCH239_02905"/>
<feature type="transmembrane region" description="Helical" evidence="1">
    <location>
        <begin position="7"/>
        <end position="31"/>
    </location>
</feature>
<evidence type="ECO:0000313" key="2">
    <source>
        <dbReference type="EMBL" id="ETX14580.1"/>
    </source>
</evidence>
<dbReference type="AlphaFoldDB" id="X7EFC9"/>
<dbReference type="Proteomes" id="UP000022447">
    <property type="component" value="Unassembled WGS sequence"/>
</dbReference>
<gene>
    <name evidence="2" type="ORF">OCH239_02905</name>
</gene>
<organism evidence="2 3">
    <name type="scientific">Roseivivax halodurans JCM 10272</name>
    <dbReference type="NCBI Taxonomy" id="1449350"/>
    <lineage>
        <taxon>Bacteria</taxon>
        <taxon>Pseudomonadati</taxon>
        <taxon>Pseudomonadota</taxon>
        <taxon>Alphaproteobacteria</taxon>
        <taxon>Rhodobacterales</taxon>
        <taxon>Roseobacteraceae</taxon>
        <taxon>Roseivivax</taxon>
    </lineage>
</organism>
<evidence type="ECO:0000313" key="3">
    <source>
        <dbReference type="Proteomes" id="UP000022447"/>
    </source>
</evidence>
<sequence length="87" mass="9350">MSRSQRALFVFITWLCVYPGVLVFAELVGWIAPGAPVWLRILLSTAVTVPTISMVILPRVTRLVAAAKGQSVAELKRAEARAAESAG</sequence>
<dbReference type="EMBL" id="JALZ01000010">
    <property type="protein sequence ID" value="ETX14580.1"/>
    <property type="molecule type" value="Genomic_DNA"/>
</dbReference>
<dbReference type="eggNOG" id="ENOG502ZPWA">
    <property type="taxonomic scope" value="Bacteria"/>
</dbReference>
<accession>X7EFC9</accession>
<evidence type="ECO:0000256" key="1">
    <source>
        <dbReference type="SAM" id="Phobius"/>
    </source>
</evidence>
<protein>
    <recommendedName>
        <fullName evidence="4">DUF2798 domain-containing protein</fullName>
    </recommendedName>
</protein>
<feature type="transmembrane region" description="Helical" evidence="1">
    <location>
        <begin position="37"/>
        <end position="57"/>
    </location>
</feature>
<dbReference type="OrthoDB" id="7861956at2"/>
<keyword evidence="1" id="KW-0812">Transmembrane</keyword>
<dbReference type="RefSeq" id="WP_037262501.1">
    <property type="nucleotide sequence ID" value="NZ_JALZ01000010.1"/>
</dbReference>
<keyword evidence="1" id="KW-1133">Transmembrane helix</keyword>